<reference evidence="3 4" key="1">
    <citation type="submission" date="2021-03" db="EMBL/GenBank/DDBJ databases">
        <title>novel species isolated from a fishpond in China.</title>
        <authorList>
            <person name="Lu H."/>
            <person name="Cai Z."/>
        </authorList>
    </citation>
    <scope>NUCLEOTIDE SEQUENCE [LARGE SCALE GENOMIC DNA]</scope>
    <source>
        <strain evidence="3 4">Y57</strain>
    </source>
</reference>
<keyword evidence="4" id="KW-1185">Reference proteome</keyword>
<dbReference type="Gene3D" id="2.60.40.680">
    <property type="match status" value="1"/>
</dbReference>
<dbReference type="InterPro" id="IPR013424">
    <property type="entry name" value="Ice-binding_C"/>
</dbReference>
<proteinExistence type="predicted"/>
<dbReference type="RefSeq" id="WP_206594019.1">
    <property type="nucleotide sequence ID" value="NZ_JAFKCS010000007.1"/>
</dbReference>
<organism evidence="3 4">
    <name type="scientific">Bowmanella yangjiangensis</name>
    <dbReference type="NCBI Taxonomy" id="2811230"/>
    <lineage>
        <taxon>Bacteria</taxon>
        <taxon>Pseudomonadati</taxon>
        <taxon>Pseudomonadota</taxon>
        <taxon>Gammaproteobacteria</taxon>
        <taxon>Alteromonadales</taxon>
        <taxon>Alteromonadaceae</taxon>
        <taxon>Bowmanella</taxon>
    </lineage>
</organism>
<name>A0ABS3CSE6_9ALTE</name>
<dbReference type="Pfam" id="PF07589">
    <property type="entry name" value="PEP-CTERM"/>
    <property type="match status" value="1"/>
</dbReference>
<dbReference type="EMBL" id="JAFKCS010000007">
    <property type="protein sequence ID" value="MBN7820043.1"/>
    <property type="molecule type" value="Genomic_DNA"/>
</dbReference>
<feature type="signal peptide" evidence="1">
    <location>
        <begin position="1"/>
        <end position="18"/>
    </location>
</feature>
<evidence type="ECO:0000313" key="3">
    <source>
        <dbReference type="EMBL" id="MBN7820043.1"/>
    </source>
</evidence>
<protein>
    <submittedName>
        <fullName evidence="3">PEP-CTERM sorting domain-containing protein</fullName>
    </submittedName>
</protein>
<gene>
    <name evidence="3" type="ORF">J0A65_09210</name>
</gene>
<dbReference type="InterPro" id="IPR008965">
    <property type="entry name" value="CBM2/CBM3_carb-bd_dom_sf"/>
</dbReference>
<sequence length="184" mass="19493">MKKLITLFALLTSINLQAAIINVETDQGNYQVGDEVTVTITGQNLAEITAFQFDLLFDNTAFAYMSTFSSDLGDAFSWPWMLTDEANALGRGLAFVDWDFMGIGTDAVLTIAKFSFTAVKSGVFGFGVGGPDAVFGDLNGQDVQASFASLSSVNVADASAVPEPSALALMLLALVGWAGVRRRA</sequence>
<feature type="chain" id="PRO_5046582187" evidence="1">
    <location>
        <begin position="19"/>
        <end position="184"/>
    </location>
</feature>
<accession>A0ABS3CSE6</accession>
<dbReference type="CDD" id="cd08547">
    <property type="entry name" value="Type_II_cohesin"/>
    <property type="match status" value="1"/>
</dbReference>
<feature type="domain" description="Ice-binding protein C-terminal" evidence="2">
    <location>
        <begin position="160"/>
        <end position="183"/>
    </location>
</feature>
<comment type="caution">
    <text evidence="3">The sequence shown here is derived from an EMBL/GenBank/DDBJ whole genome shotgun (WGS) entry which is preliminary data.</text>
</comment>
<dbReference type="Proteomes" id="UP000663992">
    <property type="component" value="Unassembled WGS sequence"/>
</dbReference>
<evidence type="ECO:0000256" key="1">
    <source>
        <dbReference type="SAM" id="SignalP"/>
    </source>
</evidence>
<evidence type="ECO:0000313" key="4">
    <source>
        <dbReference type="Proteomes" id="UP000663992"/>
    </source>
</evidence>
<dbReference type="SUPFAM" id="SSF49384">
    <property type="entry name" value="Carbohydrate-binding domain"/>
    <property type="match status" value="1"/>
</dbReference>
<dbReference type="NCBIfam" id="TIGR02595">
    <property type="entry name" value="PEP_CTERM"/>
    <property type="match status" value="1"/>
</dbReference>
<keyword evidence="1" id="KW-0732">Signal</keyword>
<evidence type="ECO:0000259" key="2">
    <source>
        <dbReference type="Pfam" id="PF07589"/>
    </source>
</evidence>